<keyword evidence="4 10" id="KW-1003">Cell membrane</keyword>
<dbReference type="Proteomes" id="UP000462760">
    <property type="component" value="Unassembled WGS sequence"/>
</dbReference>
<keyword evidence="8 10" id="KW-0811">Translocation</keyword>
<keyword evidence="6 10" id="KW-0653">Protein transport</keyword>
<keyword evidence="5 10" id="KW-0812">Transmembrane</keyword>
<reference evidence="11 12" key="1">
    <citation type="submission" date="2019-08" db="EMBL/GenBank/DDBJ databases">
        <title>In-depth cultivation of the pig gut microbiome towards novel bacterial diversity and tailored functional studies.</title>
        <authorList>
            <person name="Wylensek D."/>
            <person name="Hitch T.C.A."/>
            <person name="Clavel T."/>
        </authorList>
    </citation>
    <scope>NUCLEOTIDE SEQUENCE [LARGE SCALE GENOMIC DNA]</scope>
    <source>
        <strain evidence="11 12">Med78-601-WT-4W-RMD-3</strain>
    </source>
</reference>
<evidence type="ECO:0000256" key="6">
    <source>
        <dbReference type="ARBA" id="ARBA00022927"/>
    </source>
</evidence>
<evidence type="ECO:0000256" key="1">
    <source>
        <dbReference type="ARBA" id="ARBA00004651"/>
    </source>
</evidence>
<dbReference type="GO" id="GO:0005886">
    <property type="term" value="C:plasma membrane"/>
    <property type="evidence" value="ECO:0007669"/>
    <property type="project" value="UniProtKB-SubCell"/>
</dbReference>
<evidence type="ECO:0000256" key="2">
    <source>
        <dbReference type="ARBA" id="ARBA00008445"/>
    </source>
</evidence>
<evidence type="ECO:0000313" key="11">
    <source>
        <dbReference type="EMBL" id="MSS42171.1"/>
    </source>
</evidence>
<organism evidence="11 12">
    <name type="scientific">Anaerosalibacter bizertensis</name>
    <dbReference type="NCBI Taxonomy" id="932217"/>
    <lineage>
        <taxon>Bacteria</taxon>
        <taxon>Bacillati</taxon>
        <taxon>Bacillota</taxon>
        <taxon>Tissierellia</taxon>
        <taxon>Tissierellales</taxon>
        <taxon>Sporanaerobacteraceae</taxon>
        <taxon>Anaerosalibacter</taxon>
    </lineage>
</organism>
<comment type="subcellular location">
    <subcellularLocation>
        <location evidence="1 10">Cell membrane</location>
        <topology evidence="1 10">Multi-pass membrane protein</topology>
    </subcellularLocation>
</comment>
<dbReference type="PANTHER" id="PTHR34182">
    <property type="entry name" value="PROTEIN-EXPORT MEMBRANE PROTEIN SECG"/>
    <property type="match status" value="1"/>
</dbReference>
<comment type="function">
    <text evidence="10">Involved in protein export. Participates in an early event of protein translocation.</text>
</comment>
<comment type="caution">
    <text evidence="11">The sequence shown here is derived from an EMBL/GenBank/DDBJ whole genome shotgun (WGS) entry which is preliminary data.</text>
</comment>
<dbReference type="AlphaFoldDB" id="A0A844FDW2"/>
<evidence type="ECO:0000256" key="3">
    <source>
        <dbReference type="ARBA" id="ARBA00022448"/>
    </source>
</evidence>
<dbReference type="Pfam" id="PF03840">
    <property type="entry name" value="SecG"/>
    <property type="match status" value="1"/>
</dbReference>
<comment type="caution">
    <text evidence="10">Lacks conserved residue(s) required for the propagation of feature annotation.</text>
</comment>
<dbReference type="NCBIfam" id="TIGR00810">
    <property type="entry name" value="secG"/>
    <property type="match status" value="1"/>
</dbReference>
<proteinExistence type="inferred from homology"/>
<evidence type="ECO:0000256" key="4">
    <source>
        <dbReference type="ARBA" id="ARBA00022475"/>
    </source>
</evidence>
<gene>
    <name evidence="11" type="primary">secG</name>
    <name evidence="11" type="ORF">FYJ27_00260</name>
</gene>
<evidence type="ECO:0000256" key="10">
    <source>
        <dbReference type="RuleBase" id="RU365087"/>
    </source>
</evidence>
<dbReference type="PRINTS" id="PR01651">
    <property type="entry name" value="SECGEXPORT"/>
</dbReference>
<sequence>MVKTLFSIIIIISSLFLIATILLQPGKSQGLGTIGGGAESIWGKNKGQSFEDTLSRLTTISAALFIISALVLASIQ</sequence>
<protein>
    <recommendedName>
        <fullName evidence="10">Protein-export membrane protein SecG</fullName>
    </recommendedName>
</protein>
<dbReference type="GO" id="GO:0043952">
    <property type="term" value="P:protein transport by the Sec complex"/>
    <property type="evidence" value="ECO:0007669"/>
    <property type="project" value="TreeGrafter"/>
</dbReference>
<comment type="similarity">
    <text evidence="2 10">Belongs to the SecG family.</text>
</comment>
<dbReference type="GO" id="GO:0015450">
    <property type="term" value="F:protein-transporting ATPase activity"/>
    <property type="evidence" value="ECO:0007669"/>
    <property type="project" value="UniProtKB-UniRule"/>
</dbReference>
<keyword evidence="9 10" id="KW-0472">Membrane</keyword>
<evidence type="ECO:0000256" key="9">
    <source>
        <dbReference type="ARBA" id="ARBA00023136"/>
    </source>
</evidence>
<accession>A0A844FDW2</accession>
<evidence type="ECO:0000256" key="5">
    <source>
        <dbReference type="ARBA" id="ARBA00022692"/>
    </source>
</evidence>
<dbReference type="EMBL" id="VULR01000001">
    <property type="protein sequence ID" value="MSS42171.1"/>
    <property type="molecule type" value="Genomic_DNA"/>
</dbReference>
<name>A0A844FDW2_9FIRM</name>
<keyword evidence="7 10" id="KW-1133">Transmembrane helix</keyword>
<evidence type="ECO:0000313" key="12">
    <source>
        <dbReference type="Proteomes" id="UP000462760"/>
    </source>
</evidence>
<dbReference type="InterPro" id="IPR004692">
    <property type="entry name" value="SecG"/>
</dbReference>
<keyword evidence="3 10" id="KW-0813">Transport</keyword>
<evidence type="ECO:0000256" key="7">
    <source>
        <dbReference type="ARBA" id="ARBA00022989"/>
    </source>
</evidence>
<dbReference type="GO" id="GO:0009306">
    <property type="term" value="P:protein secretion"/>
    <property type="evidence" value="ECO:0007669"/>
    <property type="project" value="UniProtKB-UniRule"/>
</dbReference>
<evidence type="ECO:0000256" key="8">
    <source>
        <dbReference type="ARBA" id="ARBA00023010"/>
    </source>
</evidence>
<dbReference type="GO" id="GO:0065002">
    <property type="term" value="P:intracellular protein transmembrane transport"/>
    <property type="evidence" value="ECO:0007669"/>
    <property type="project" value="TreeGrafter"/>
</dbReference>
<dbReference type="PANTHER" id="PTHR34182:SF1">
    <property type="entry name" value="PROTEIN-EXPORT MEMBRANE PROTEIN SECG"/>
    <property type="match status" value="1"/>
</dbReference>
<feature type="transmembrane region" description="Helical" evidence="10">
    <location>
        <begin position="54"/>
        <end position="75"/>
    </location>
</feature>